<proteinExistence type="predicted"/>
<gene>
    <name evidence="1" type="ORF">QBC40DRAFT_45685</name>
</gene>
<dbReference type="EMBL" id="MU863900">
    <property type="protein sequence ID" value="KAK4202106.1"/>
    <property type="molecule type" value="Genomic_DNA"/>
</dbReference>
<protein>
    <submittedName>
        <fullName evidence="1">Uncharacterized protein</fullName>
    </submittedName>
</protein>
<dbReference type="Proteomes" id="UP001303160">
    <property type="component" value="Unassembled WGS sequence"/>
</dbReference>
<dbReference type="AlphaFoldDB" id="A0AAN6XKN3"/>
<name>A0AAN6XKN3_9PEZI</name>
<comment type="caution">
    <text evidence="1">The sequence shown here is derived from an EMBL/GenBank/DDBJ whole genome shotgun (WGS) entry which is preliminary data.</text>
</comment>
<sequence length="202" mass="22603">MRLEVLLPRGWLSKTRPSTLLPVEGCHSHDINTPWKTTTKQTIPRQKSHSLSNLASFRQFNMDSESSPSTSAYWTQRLPSWVKSWRMLLCPTKRLCLMIGHTAFRSAISRDWQITGKAASTGANKRQPSTASYPSIPPSLISTAPTLSRYTSSTSQAVARMLFLFCFVMDGLVASLKWPGLPSVYQYHSSAQTDLVSQVTYS</sequence>
<evidence type="ECO:0000313" key="1">
    <source>
        <dbReference type="EMBL" id="KAK4202106.1"/>
    </source>
</evidence>
<evidence type="ECO:0000313" key="2">
    <source>
        <dbReference type="Proteomes" id="UP001303160"/>
    </source>
</evidence>
<reference evidence="1" key="1">
    <citation type="journal article" date="2023" name="Mol. Phylogenet. Evol.">
        <title>Genome-scale phylogeny and comparative genomics of the fungal order Sordariales.</title>
        <authorList>
            <person name="Hensen N."/>
            <person name="Bonometti L."/>
            <person name="Westerberg I."/>
            <person name="Brannstrom I.O."/>
            <person name="Guillou S."/>
            <person name="Cros-Aarteil S."/>
            <person name="Calhoun S."/>
            <person name="Haridas S."/>
            <person name="Kuo A."/>
            <person name="Mondo S."/>
            <person name="Pangilinan J."/>
            <person name="Riley R."/>
            <person name="LaButti K."/>
            <person name="Andreopoulos B."/>
            <person name="Lipzen A."/>
            <person name="Chen C."/>
            <person name="Yan M."/>
            <person name="Daum C."/>
            <person name="Ng V."/>
            <person name="Clum A."/>
            <person name="Steindorff A."/>
            <person name="Ohm R.A."/>
            <person name="Martin F."/>
            <person name="Silar P."/>
            <person name="Natvig D.O."/>
            <person name="Lalanne C."/>
            <person name="Gautier V."/>
            <person name="Ament-Velasquez S.L."/>
            <person name="Kruys A."/>
            <person name="Hutchinson M.I."/>
            <person name="Powell A.J."/>
            <person name="Barry K."/>
            <person name="Miller A.N."/>
            <person name="Grigoriev I.V."/>
            <person name="Debuchy R."/>
            <person name="Gladieux P."/>
            <person name="Hiltunen Thoren M."/>
            <person name="Johannesson H."/>
        </authorList>
    </citation>
    <scope>NUCLEOTIDE SEQUENCE</scope>
    <source>
        <strain evidence="1">CBS 315.58</strain>
    </source>
</reference>
<organism evidence="1 2">
    <name type="scientific">Triangularia verruculosa</name>
    <dbReference type="NCBI Taxonomy" id="2587418"/>
    <lineage>
        <taxon>Eukaryota</taxon>
        <taxon>Fungi</taxon>
        <taxon>Dikarya</taxon>
        <taxon>Ascomycota</taxon>
        <taxon>Pezizomycotina</taxon>
        <taxon>Sordariomycetes</taxon>
        <taxon>Sordariomycetidae</taxon>
        <taxon>Sordariales</taxon>
        <taxon>Podosporaceae</taxon>
        <taxon>Triangularia</taxon>
    </lineage>
</organism>
<accession>A0AAN6XKN3</accession>
<keyword evidence="2" id="KW-1185">Reference proteome</keyword>
<reference evidence="1" key="2">
    <citation type="submission" date="2023-05" db="EMBL/GenBank/DDBJ databases">
        <authorList>
            <consortium name="Lawrence Berkeley National Laboratory"/>
            <person name="Steindorff A."/>
            <person name="Hensen N."/>
            <person name="Bonometti L."/>
            <person name="Westerberg I."/>
            <person name="Brannstrom I.O."/>
            <person name="Guillou S."/>
            <person name="Cros-Aarteil S."/>
            <person name="Calhoun S."/>
            <person name="Haridas S."/>
            <person name="Kuo A."/>
            <person name="Mondo S."/>
            <person name="Pangilinan J."/>
            <person name="Riley R."/>
            <person name="Labutti K."/>
            <person name="Andreopoulos B."/>
            <person name="Lipzen A."/>
            <person name="Chen C."/>
            <person name="Yanf M."/>
            <person name="Daum C."/>
            <person name="Ng V."/>
            <person name="Clum A."/>
            <person name="Ohm R."/>
            <person name="Martin F."/>
            <person name="Silar P."/>
            <person name="Natvig D."/>
            <person name="Lalanne C."/>
            <person name="Gautier V."/>
            <person name="Ament-Velasquez S.L."/>
            <person name="Kruys A."/>
            <person name="Hutchinson M.I."/>
            <person name="Powell A.J."/>
            <person name="Barry K."/>
            <person name="Miller A.N."/>
            <person name="Grigoriev I.V."/>
            <person name="Debuchy R."/>
            <person name="Gladieux P."/>
            <person name="Thoren M.H."/>
            <person name="Johannesson H."/>
        </authorList>
    </citation>
    <scope>NUCLEOTIDE SEQUENCE</scope>
    <source>
        <strain evidence="1">CBS 315.58</strain>
    </source>
</reference>